<dbReference type="Proteomes" id="UP000002421">
    <property type="component" value="Segment"/>
</dbReference>
<keyword evidence="2" id="KW-1185">Reference proteome</keyword>
<organismHost>
    <name type="scientific">Pseudomonas chlororaphis</name>
    <dbReference type="NCBI Taxonomy" id="587753"/>
</organismHost>
<dbReference type="KEGG" id="vg:6372261"/>
<evidence type="ECO:0000313" key="1">
    <source>
        <dbReference type="EMBL" id="ABY63214.1"/>
    </source>
</evidence>
<reference evidence="1 2" key="1">
    <citation type="journal article" date="2008" name="Virology">
        <title>Characterization of Pseudomonas chlororaphis myovirus 201varphi2-1 via genomic sequencing, mass spectrometry, and electron microscopy.</title>
        <authorList>
            <person name="Thomas J.A."/>
            <person name="Rolando M.R."/>
            <person name="Carroll C.A."/>
            <person name="Shen P.S."/>
            <person name="Belnap D.M."/>
            <person name="Weintraub S.T."/>
            <person name="Serwer P."/>
            <person name="Hardies S.C."/>
        </authorList>
    </citation>
    <scope>NUCLEOTIDE SEQUENCE</scope>
</reference>
<organism evidence="1 2">
    <name type="scientific">Pseudomonas phage 201phi2-1</name>
    <name type="common">Pseudomonas chlororaphis phage 201phi2-1</name>
    <dbReference type="NCBI Taxonomy" id="198110"/>
    <lineage>
        <taxon>Viruses</taxon>
        <taxon>Duplodnaviria</taxon>
        <taxon>Heunggongvirae</taxon>
        <taxon>Uroviricota</taxon>
        <taxon>Caudoviricetes</taxon>
        <taxon>Chimalliviridae</taxon>
        <taxon>Serwervirus</taxon>
        <taxon>Serwervirus 201phi21</taxon>
    </lineage>
</organism>
<dbReference type="RefSeq" id="YP_001957110.1">
    <property type="nucleotide sequence ID" value="NC_010821.1"/>
</dbReference>
<evidence type="ECO:0000313" key="2">
    <source>
        <dbReference type="Proteomes" id="UP000002421"/>
    </source>
</evidence>
<name>B3FJP9_BP201</name>
<dbReference type="EMBL" id="EU197055">
    <property type="protein sequence ID" value="ABY63214.1"/>
    <property type="molecule type" value="Genomic_DNA"/>
</dbReference>
<sequence length="80" mass="9303">MQLTNTVTAWTNQLHHALGNKIEEMIVADLPSFEADEELRGFFDQTYLDLYQHEACPKVRAEVIAVIQVHDHKLCRIQMH</sequence>
<protein>
    <submittedName>
        <fullName evidence="1">Uncharacterized protein</fullName>
    </submittedName>
</protein>
<accession>B3FJP9</accession>
<gene>
    <name evidence="1" type="ORF">201phi2-1p389</name>
</gene>
<proteinExistence type="predicted"/>